<dbReference type="InterPro" id="IPR000504">
    <property type="entry name" value="RRM_dom"/>
</dbReference>
<comment type="caution">
    <text evidence="6">The sequence shown here is derived from an EMBL/GenBank/DDBJ whole genome shotgun (WGS) entry which is preliminary data.</text>
</comment>
<keyword evidence="1" id="KW-0677">Repeat</keyword>
<dbReference type="STRING" id="10195.A0A3M7S774"/>
<evidence type="ECO:0000256" key="2">
    <source>
        <dbReference type="ARBA" id="ARBA00022884"/>
    </source>
</evidence>
<evidence type="ECO:0000259" key="5">
    <source>
        <dbReference type="PROSITE" id="PS50102"/>
    </source>
</evidence>
<dbReference type="InterPro" id="IPR012677">
    <property type="entry name" value="Nucleotide-bd_a/b_plait_sf"/>
</dbReference>
<name>A0A3M7S774_BRAPC</name>
<gene>
    <name evidence="6" type="ORF">BpHYR1_004615</name>
</gene>
<feature type="domain" description="RRM" evidence="5">
    <location>
        <begin position="61"/>
        <end position="135"/>
    </location>
</feature>
<sequence>MKRVLEDSSESEANRTMTSSQSSSSPSSSTSNPGFSPVQYNQLAERPEAKKAKTHRSQPSKVVHIRNIPPQITEVEVIQFGLIFGNIINVLNLRSKCQAFLEFEKCEEAQSMINYFANNPIQVTGRQIFVQYSNYKNLVTDPANTNNQVARAALDLAKELHKSAQSGGQNTVLRAMIQNMLYGVSLDTIYQKFSRFGPVLKIITFTKNEKFQALIQMKDAGCAQAAKNALHGHSIYASCCTLHIDYSKLNTLNVKYNNEKSRDYTNPLLPAGDMPEHLALGPGGIFNAPLHLSMAGLGAPIALPPGYQFATATAAAASPFMIAGKYLPQQVLAQAPTLLQPSAHSPQLLNHQLAYNVAPPTHTPNQSGTTHTVPNNQTQPTQLSTPPQQVQVNQPVSNGQYILPFLQNINEDIVYLIGPSVT</sequence>
<keyword evidence="7" id="KW-1185">Reference proteome</keyword>
<dbReference type="SUPFAM" id="SSF54928">
    <property type="entry name" value="RNA-binding domain, RBD"/>
    <property type="match status" value="2"/>
</dbReference>
<dbReference type="Proteomes" id="UP000276133">
    <property type="component" value="Unassembled WGS sequence"/>
</dbReference>
<dbReference type="AlphaFoldDB" id="A0A3M7S774"/>
<dbReference type="SMART" id="SM00360">
    <property type="entry name" value="RRM"/>
    <property type="match status" value="2"/>
</dbReference>
<dbReference type="PANTHER" id="PTHR15592">
    <property type="entry name" value="MATRIN 3/NUCLEAR PROTEIN 220-RELATED"/>
    <property type="match status" value="1"/>
</dbReference>
<reference evidence="6 7" key="1">
    <citation type="journal article" date="2018" name="Sci. Rep.">
        <title>Genomic signatures of local adaptation to the degree of environmental predictability in rotifers.</title>
        <authorList>
            <person name="Franch-Gras L."/>
            <person name="Hahn C."/>
            <person name="Garcia-Roger E.M."/>
            <person name="Carmona M.J."/>
            <person name="Serra M."/>
            <person name="Gomez A."/>
        </authorList>
    </citation>
    <scope>NUCLEOTIDE SEQUENCE [LARGE SCALE GENOMIC DNA]</scope>
    <source>
        <strain evidence="6">HYR1</strain>
    </source>
</reference>
<dbReference type="PROSITE" id="PS50102">
    <property type="entry name" value="RRM"/>
    <property type="match status" value="1"/>
</dbReference>
<evidence type="ECO:0000256" key="1">
    <source>
        <dbReference type="ARBA" id="ARBA00022737"/>
    </source>
</evidence>
<dbReference type="Pfam" id="PF13893">
    <property type="entry name" value="RRM_5"/>
    <property type="match status" value="1"/>
</dbReference>
<feature type="region of interest" description="Disordered" evidence="4">
    <location>
        <begin position="357"/>
        <end position="389"/>
    </location>
</feature>
<evidence type="ECO:0000313" key="7">
    <source>
        <dbReference type="Proteomes" id="UP000276133"/>
    </source>
</evidence>
<proteinExistence type="predicted"/>
<dbReference type="GO" id="GO:0003723">
    <property type="term" value="F:RNA binding"/>
    <property type="evidence" value="ECO:0007669"/>
    <property type="project" value="UniProtKB-UniRule"/>
</dbReference>
<evidence type="ECO:0000256" key="3">
    <source>
        <dbReference type="PROSITE-ProRule" id="PRU00176"/>
    </source>
</evidence>
<dbReference type="CDD" id="cd12421">
    <property type="entry name" value="RRM1_PTBP1_hnRNPL_like"/>
    <property type="match status" value="1"/>
</dbReference>
<keyword evidence="2 3" id="KW-0694">RNA-binding</keyword>
<protein>
    <submittedName>
        <fullName evidence="6">Polypyrimidine tract-binding 1 isoform X1</fullName>
    </submittedName>
</protein>
<evidence type="ECO:0000313" key="6">
    <source>
        <dbReference type="EMBL" id="RNA31683.1"/>
    </source>
</evidence>
<accession>A0A3M7S774</accession>
<dbReference type="InterPro" id="IPR021790">
    <property type="entry name" value="PTBP1-like_RRM2"/>
</dbReference>
<dbReference type="InterPro" id="IPR035979">
    <property type="entry name" value="RBD_domain_sf"/>
</dbReference>
<feature type="compositionally biased region" description="Low complexity" evidence="4">
    <location>
        <begin position="377"/>
        <end position="389"/>
    </location>
</feature>
<evidence type="ECO:0000256" key="4">
    <source>
        <dbReference type="SAM" id="MobiDB-lite"/>
    </source>
</evidence>
<dbReference type="Pfam" id="PF11835">
    <property type="entry name" value="RRM_8"/>
    <property type="match status" value="1"/>
</dbReference>
<dbReference type="OrthoDB" id="296632at2759"/>
<feature type="compositionally biased region" description="Polar residues" evidence="4">
    <location>
        <begin position="363"/>
        <end position="376"/>
    </location>
</feature>
<organism evidence="6 7">
    <name type="scientific">Brachionus plicatilis</name>
    <name type="common">Marine rotifer</name>
    <name type="synonym">Brachionus muelleri</name>
    <dbReference type="NCBI Taxonomy" id="10195"/>
    <lineage>
        <taxon>Eukaryota</taxon>
        <taxon>Metazoa</taxon>
        <taxon>Spiralia</taxon>
        <taxon>Gnathifera</taxon>
        <taxon>Rotifera</taxon>
        <taxon>Eurotatoria</taxon>
        <taxon>Monogononta</taxon>
        <taxon>Pseudotrocha</taxon>
        <taxon>Ploima</taxon>
        <taxon>Brachionidae</taxon>
        <taxon>Brachionus</taxon>
    </lineage>
</organism>
<dbReference type="EMBL" id="REGN01001907">
    <property type="protein sequence ID" value="RNA31683.1"/>
    <property type="molecule type" value="Genomic_DNA"/>
</dbReference>
<feature type="compositionally biased region" description="Low complexity" evidence="4">
    <location>
        <begin position="19"/>
        <end position="37"/>
    </location>
</feature>
<feature type="region of interest" description="Disordered" evidence="4">
    <location>
        <begin position="1"/>
        <end position="41"/>
    </location>
</feature>
<dbReference type="Gene3D" id="3.30.70.330">
    <property type="match status" value="2"/>
</dbReference>